<dbReference type="PANTHER" id="PTHR46405">
    <property type="entry name" value="OS05G0141500 PROTEIN"/>
    <property type="match status" value="1"/>
</dbReference>
<dbReference type="Proteomes" id="UP001291623">
    <property type="component" value="Unassembled WGS sequence"/>
</dbReference>
<keyword evidence="4" id="KW-1185">Reference proteome</keyword>
<accession>A0AAE1SJ18</accession>
<evidence type="ECO:0000313" key="3">
    <source>
        <dbReference type="EMBL" id="KAK4370504.1"/>
    </source>
</evidence>
<reference evidence="3" key="1">
    <citation type="submission" date="2023-12" db="EMBL/GenBank/DDBJ databases">
        <title>Genome assembly of Anisodus tanguticus.</title>
        <authorList>
            <person name="Wang Y.-J."/>
        </authorList>
    </citation>
    <scope>NUCLEOTIDE SEQUENCE</scope>
    <source>
        <strain evidence="3">KB-2021</strain>
        <tissue evidence="3">Leaf</tissue>
    </source>
</reference>
<name>A0AAE1SJ18_9SOLA</name>
<keyword evidence="2" id="KW-0732">Signal</keyword>
<evidence type="ECO:0000313" key="4">
    <source>
        <dbReference type="Proteomes" id="UP001291623"/>
    </source>
</evidence>
<comment type="caution">
    <text evidence="3">The sequence shown here is derived from an EMBL/GenBank/DDBJ whole genome shotgun (WGS) entry which is preliminary data.</text>
</comment>
<evidence type="ECO:0000256" key="1">
    <source>
        <dbReference type="SAM" id="Coils"/>
    </source>
</evidence>
<feature type="signal peptide" evidence="2">
    <location>
        <begin position="1"/>
        <end position="25"/>
    </location>
</feature>
<dbReference type="AlphaFoldDB" id="A0AAE1SJ18"/>
<protein>
    <submittedName>
        <fullName evidence="3">Uncharacterized protein</fullName>
    </submittedName>
</protein>
<organism evidence="3 4">
    <name type="scientific">Anisodus tanguticus</name>
    <dbReference type="NCBI Taxonomy" id="243964"/>
    <lineage>
        <taxon>Eukaryota</taxon>
        <taxon>Viridiplantae</taxon>
        <taxon>Streptophyta</taxon>
        <taxon>Embryophyta</taxon>
        <taxon>Tracheophyta</taxon>
        <taxon>Spermatophyta</taxon>
        <taxon>Magnoliopsida</taxon>
        <taxon>eudicotyledons</taxon>
        <taxon>Gunneridae</taxon>
        <taxon>Pentapetalae</taxon>
        <taxon>asterids</taxon>
        <taxon>lamiids</taxon>
        <taxon>Solanales</taxon>
        <taxon>Solanaceae</taxon>
        <taxon>Solanoideae</taxon>
        <taxon>Hyoscyameae</taxon>
        <taxon>Anisodus</taxon>
    </lineage>
</organism>
<dbReference type="EMBL" id="JAVYJV010000005">
    <property type="protein sequence ID" value="KAK4370504.1"/>
    <property type="molecule type" value="Genomic_DNA"/>
</dbReference>
<feature type="coiled-coil region" evidence="1">
    <location>
        <begin position="194"/>
        <end position="228"/>
    </location>
</feature>
<evidence type="ECO:0000256" key="2">
    <source>
        <dbReference type="SAM" id="SignalP"/>
    </source>
</evidence>
<keyword evidence="1" id="KW-0175">Coiled coil</keyword>
<sequence length="427" mass="48433">MPLSVNQPLQLLLYIILSEIPSVSSDTCGHSFQLEASKPKSSVVLPEKELEKFVASRKVSGITKREYILRQKSLQLQKDNRTSGSRGTSRKLRSFGGLVLDEKIKSLADSASMKMKNASIKVNKILVAIPLDNVQNSTPMPISYNTEASTSASNIISNEKCSAQWVPQVKKDEMILKLVPRVMELQSQLQEWANQKASGQIERVNAVVHRLEVENAAIRREMEAAKLRATESSSSCQEVLKREKKTLMKFQSWERQKDSGKGTGDIYVTEFPAGVRTWCGVDLYTYKQQIKCEDQKASNTKIKFCFFTPSYCFVAGYRWKQEKKAKEDFLALDSSLRKEREHIEAPAKSKEDTTKLKTDFINVSLPKDTRMQYIPTLVADFEDHSKSGGLKRERECVMCLSEVRFPIPISCAVSRREKRKFHVNLAS</sequence>
<dbReference type="PANTHER" id="PTHR46405:SF2">
    <property type="entry name" value="OS05G0141500 PROTEIN"/>
    <property type="match status" value="1"/>
</dbReference>
<dbReference type="InterPro" id="IPR046934">
    <property type="entry name" value="PIR2-like"/>
</dbReference>
<feature type="chain" id="PRO_5042180179" evidence="2">
    <location>
        <begin position="26"/>
        <end position="427"/>
    </location>
</feature>
<proteinExistence type="predicted"/>
<gene>
    <name evidence="3" type="ORF">RND71_009979</name>
</gene>